<organism evidence="1 2">
    <name type="scientific">Alkalihalophilus pseudofirmus</name>
    <name type="common">Bacillus pseudofirmus</name>
    <dbReference type="NCBI Taxonomy" id="79885"/>
    <lineage>
        <taxon>Bacteria</taxon>
        <taxon>Bacillati</taxon>
        <taxon>Bacillota</taxon>
        <taxon>Bacilli</taxon>
        <taxon>Bacillales</taxon>
        <taxon>Bacillaceae</taxon>
        <taxon>Alkalihalophilus</taxon>
    </lineage>
</organism>
<comment type="caution">
    <text evidence="1">The sequence shown here is derived from an EMBL/GenBank/DDBJ whole genome shotgun (WGS) entry which is preliminary data.</text>
</comment>
<dbReference type="Proteomes" id="UP001285636">
    <property type="component" value="Unassembled WGS sequence"/>
</dbReference>
<protein>
    <submittedName>
        <fullName evidence="1">AAA family ATPase</fullName>
    </submittedName>
</protein>
<dbReference type="AlphaFoldDB" id="A0AAJ2NSI4"/>
<sequence length="57" mass="6326">HMPIFEDSALEAIALRSQGWPRIINTLATHSLLVGCQQQKPMIDEEVVRLAAEEVGL</sequence>
<feature type="non-terminal residue" evidence="1">
    <location>
        <position position="1"/>
    </location>
</feature>
<reference evidence="1" key="1">
    <citation type="submission" date="2023-10" db="EMBL/GenBank/DDBJ databases">
        <title>Screening of Alkalihalophilus pseudofirmusBZ-TG-HK211 and Its Alleviation of Salt Stress on Rapeseed Growth.</title>
        <authorList>
            <person name="Zhao B."/>
            <person name="Guo T."/>
        </authorList>
    </citation>
    <scope>NUCLEOTIDE SEQUENCE</scope>
    <source>
        <strain evidence="1">BZ-TG-HK211</strain>
    </source>
</reference>
<accession>A0AAJ2NSI4</accession>
<evidence type="ECO:0000313" key="1">
    <source>
        <dbReference type="EMBL" id="MDV2887542.1"/>
    </source>
</evidence>
<name>A0AAJ2NSI4_ALKPS</name>
<proteinExistence type="predicted"/>
<dbReference type="EMBL" id="JAWJAY010000152">
    <property type="protein sequence ID" value="MDV2887542.1"/>
    <property type="molecule type" value="Genomic_DNA"/>
</dbReference>
<evidence type="ECO:0000313" key="2">
    <source>
        <dbReference type="Proteomes" id="UP001285636"/>
    </source>
</evidence>
<gene>
    <name evidence="1" type="ORF">RYX45_20400</name>
</gene>